<dbReference type="GO" id="GO:0005929">
    <property type="term" value="C:cilium"/>
    <property type="evidence" value="ECO:0007669"/>
    <property type="project" value="UniProtKB-SubCell"/>
</dbReference>
<reference evidence="7" key="1">
    <citation type="submission" date="2020-10" db="EMBL/GenBank/DDBJ databases">
        <authorList>
            <person name="Kikuchi T."/>
        </authorList>
    </citation>
    <scope>NUCLEOTIDE SEQUENCE</scope>
    <source>
        <strain evidence="7">NKZ352</strain>
    </source>
</reference>
<dbReference type="GO" id="GO:0042073">
    <property type="term" value="P:intraciliary transport"/>
    <property type="evidence" value="ECO:0007669"/>
    <property type="project" value="TreeGrafter"/>
</dbReference>
<protein>
    <submittedName>
        <fullName evidence="7">Uncharacterized protein</fullName>
    </submittedName>
</protein>
<dbReference type="EMBL" id="CAJGYM010000012">
    <property type="protein sequence ID" value="CAD6189804.1"/>
    <property type="molecule type" value="Genomic_DNA"/>
</dbReference>
<organism evidence="7 8">
    <name type="scientific">Caenorhabditis auriculariae</name>
    <dbReference type="NCBI Taxonomy" id="2777116"/>
    <lineage>
        <taxon>Eukaryota</taxon>
        <taxon>Metazoa</taxon>
        <taxon>Ecdysozoa</taxon>
        <taxon>Nematoda</taxon>
        <taxon>Chromadorea</taxon>
        <taxon>Rhabditida</taxon>
        <taxon>Rhabditina</taxon>
        <taxon>Rhabditomorpha</taxon>
        <taxon>Rhabditoidea</taxon>
        <taxon>Rhabditidae</taxon>
        <taxon>Peloderinae</taxon>
        <taxon>Caenorhabditis</taxon>
    </lineage>
</organism>
<dbReference type="OrthoDB" id="423881at2759"/>
<dbReference type="GO" id="GO:0005794">
    <property type="term" value="C:Golgi apparatus"/>
    <property type="evidence" value="ECO:0007669"/>
    <property type="project" value="TreeGrafter"/>
</dbReference>
<evidence type="ECO:0000256" key="3">
    <source>
        <dbReference type="ARBA" id="ARBA00023069"/>
    </source>
</evidence>
<comment type="similarity">
    <text evidence="2">Belongs to the IFT57 family.</text>
</comment>
<dbReference type="AlphaFoldDB" id="A0A8S1H3T2"/>
<evidence type="ECO:0000313" key="7">
    <source>
        <dbReference type="EMBL" id="CAD6189804.1"/>
    </source>
</evidence>
<keyword evidence="3" id="KW-0969">Cilium</keyword>
<dbReference type="InterPro" id="IPR019530">
    <property type="entry name" value="Intra-flagellar_transport_57"/>
</dbReference>
<proteinExistence type="inferred from homology"/>
<sequence length="333" mass="37557">MEKKKRNEVSGLLFGQIGGRDITFRSPGASVDFSTNKLKSGAGELALNVLDQLADAALINVGFKWEKMIPPPEEDDDVQVDEEDNDSADGEIEEEAETDFIDDDDDAIHVDLTAPSQLNNGVSYHAHFLNVQHSQDAPIQGILQSTTDSVAWKQEVERVAPLLKITIRQDAKDWRMHLEQMHSLHKAACDQINVIDPQLEQMASELEKTLERIETREKTMNSQMSSLLVKFRSSQDKRAELREKYKTASVGVSSRTETLQRISDDIEQLKQQIEEQGAKSSDGAPLLKIKQAVTKMEEEIQRMNVQIGVLEASIMSSFLRDRFAYNTDLYSYN</sequence>
<name>A0A8S1H3T2_9PELO</name>
<dbReference type="PANTHER" id="PTHR16011:SF0">
    <property type="entry name" value="INTRAFLAGELLAR TRANSPORT PROTEIN 57 HOMOLOG"/>
    <property type="match status" value="1"/>
</dbReference>
<evidence type="ECO:0000256" key="6">
    <source>
        <dbReference type="SAM" id="MobiDB-lite"/>
    </source>
</evidence>
<feature type="coiled-coil region" evidence="5">
    <location>
        <begin position="196"/>
        <end position="223"/>
    </location>
</feature>
<dbReference type="GO" id="GO:0030992">
    <property type="term" value="C:intraciliary transport particle B"/>
    <property type="evidence" value="ECO:0007669"/>
    <property type="project" value="TreeGrafter"/>
</dbReference>
<evidence type="ECO:0000256" key="5">
    <source>
        <dbReference type="SAM" id="Coils"/>
    </source>
</evidence>
<gene>
    <name evidence="7" type="ORF">CAUJ_LOCUS5723</name>
</gene>
<dbReference type="PANTHER" id="PTHR16011">
    <property type="entry name" value="IFT57/HIPPI"/>
    <property type="match status" value="1"/>
</dbReference>
<accession>A0A8S1H3T2</accession>
<comment type="caution">
    <text evidence="7">The sequence shown here is derived from an EMBL/GenBank/DDBJ whole genome shotgun (WGS) entry which is preliminary data.</text>
</comment>
<comment type="subcellular location">
    <subcellularLocation>
        <location evidence="1">Cell projection</location>
        <location evidence="1">Cilium</location>
    </subcellularLocation>
</comment>
<evidence type="ECO:0000256" key="4">
    <source>
        <dbReference type="ARBA" id="ARBA00023273"/>
    </source>
</evidence>
<dbReference type="GO" id="GO:1905515">
    <property type="term" value="P:non-motile cilium assembly"/>
    <property type="evidence" value="ECO:0007669"/>
    <property type="project" value="TreeGrafter"/>
</dbReference>
<feature type="coiled-coil region" evidence="5">
    <location>
        <begin position="252"/>
        <end position="313"/>
    </location>
</feature>
<evidence type="ECO:0000256" key="1">
    <source>
        <dbReference type="ARBA" id="ARBA00004138"/>
    </source>
</evidence>
<keyword evidence="4" id="KW-0966">Cell projection</keyword>
<feature type="region of interest" description="Disordered" evidence="6">
    <location>
        <begin position="68"/>
        <end position="92"/>
    </location>
</feature>
<evidence type="ECO:0000256" key="2">
    <source>
        <dbReference type="ARBA" id="ARBA00009415"/>
    </source>
</evidence>
<dbReference type="GO" id="GO:0005815">
    <property type="term" value="C:microtubule organizing center"/>
    <property type="evidence" value="ECO:0007669"/>
    <property type="project" value="TreeGrafter"/>
</dbReference>
<feature type="compositionally biased region" description="Acidic residues" evidence="6">
    <location>
        <begin position="72"/>
        <end position="92"/>
    </location>
</feature>
<keyword evidence="5" id="KW-0175">Coiled coil</keyword>
<evidence type="ECO:0000313" key="8">
    <source>
        <dbReference type="Proteomes" id="UP000835052"/>
    </source>
</evidence>
<keyword evidence="8" id="KW-1185">Reference proteome</keyword>
<dbReference type="Pfam" id="PF10498">
    <property type="entry name" value="IFT57"/>
    <property type="match status" value="1"/>
</dbReference>
<dbReference type="Proteomes" id="UP000835052">
    <property type="component" value="Unassembled WGS sequence"/>
</dbReference>